<dbReference type="Proteomes" id="UP000765509">
    <property type="component" value="Unassembled WGS sequence"/>
</dbReference>
<evidence type="ECO:0000313" key="2">
    <source>
        <dbReference type="Proteomes" id="UP000765509"/>
    </source>
</evidence>
<accession>A0A9Q3K977</accession>
<evidence type="ECO:0000313" key="1">
    <source>
        <dbReference type="EMBL" id="MBW0575125.1"/>
    </source>
</evidence>
<name>A0A9Q3K977_9BASI</name>
<reference evidence="1" key="1">
    <citation type="submission" date="2021-03" db="EMBL/GenBank/DDBJ databases">
        <title>Draft genome sequence of rust myrtle Austropuccinia psidii MF-1, a brazilian biotype.</title>
        <authorList>
            <person name="Quecine M.C."/>
            <person name="Pachon D.M.R."/>
            <person name="Bonatelli M.L."/>
            <person name="Correr F.H."/>
            <person name="Franceschini L.M."/>
            <person name="Leite T.F."/>
            <person name="Margarido G.R.A."/>
            <person name="Almeida C.A."/>
            <person name="Ferrarezi J.A."/>
            <person name="Labate C.A."/>
        </authorList>
    </citation>
    <scope>NUCLEOTIDE SEQUENCE</scope>
    <source>
        <strain evidence="1">MF-1</strain>
    </source>
</reference>
<protein>
    <submittedName>
        <fullName evidence="1">Uncharacterized protein</fullName>
    </submittedName>
</protein>
<keyword evidence="2" id="KW-1185">Reference proteome</keyword>
<dbReference type="EMBL" id="AVOT02095627">
    <property type="protein sequence ID" value="MBW0575125.1"/>
    <property type="molecule type" value="Genomic_DNA"/>
</dbReference>
<gene>
    <name evidence="1" type="ORF">O181_114840</name>
</gene>
<organism evidence="1 2">
    <name type="scientific">Austropuccinia psidii MF-1</name>
    <dbReference type="NCBI Taxonomy" id="1389203"/>
    <lineage>
        <taxon>Eukaryota</taxon>
        <taxon>Fungi</taxon>
        <taxon>Dikarya</taxon>
        <taxon>Basidiomycota</taxon>
        <taxon>Pucciniomycotina</taxon>
        <taxon>Pucciniomycetes</taxon>
        <taxon>Pucciniales</taxon>
        <taxon>Sphaerophragmiaceae</taxon>
        <taxon>Austropuccinia</taxon>
    </lineage>
</organism>
<proteinExistence type="predicted"/>
<sequence length="126" mass="14588">MVEGNSSHILLGKDFCDYFNWLQLWNSIPSSCEEEESNKSRKVFNQASLALKNTNHSSEDLYEGMQVFSIGIIDFTQKDFHEMMTRREGSPYNASSPFTPLDEEEAFTLGDLIYDEYFNMEEINSD</sequence>
<comment type="caution">
    <text evidence="1">The sequence shown here is derived from an EMBL/GenBank/DDBJ whole genome shotgun (WGS) entry which is preliminary data.</text>
</comment>
<dbReference type="AlphaFoldDB" id="A0A9Q3K977"/>